<keyword evidence="2" id="KW-0812">Transmembrane</keyword>
<organism evidence="3 4">
    <name type="scientific">Granulicella mallensis</name>
    <dbReference type="NCBI Taxonomy" id="940614"/>
    <lineage>
        <taxon>Bacteria</taxon>
        <taxon>Pseudomonadati</taxon>
        <taxon>Acidobacteriota</taxon>
        <taxon>Terriglobia</taxon>
        <taxon>Terriglobales</taxon>
        <taxon>Acidobacteriaceae</taxon>
        <taxon>Granulicella</taxon>
    </lineage>
</organism>
<reference evidence="3 4" key="1">
    <citation type="submission" date="2020-08" db="EMBL/GenBank/DDBJ databases">
        <title>Genomic Encyclopedia of Type Strains, Phase IV (KMG-V): Genome sequencing to study the core and pangenomes of soil and plant-associated prokaryotes.</title>
        <authorList>
            <person name="Whitman W."/>
        </authorList>
    </citation>
    <scope>NUCLEOTIDE SEQUENCE [LARGE SCALE GENOMIC DNA]</scope>
    <source>
        <strain evidence="3 4">X5P3</strain>
    </source>
</reference>
<feature type="transmembrane region" description="Helical" evidence="2">
    <location>
        <begin position="15"/>
        <end position="41"/>
    </location>
</feature>
<dbReference type="AlphaFoldDB" id="A0A7W7ZSH5"/>
<feature type="compositionally biased region" description="Low complexity" evidence="1">
    <location>
        <begin position="181"/>
        <end position="194"/>
    </location>
</feature>
<accession>A0A7W7ZSH5</accession>
<proteinExistence type="predicted"/>
<dbReference type="RefSeq" id="WP_184257776.1">
    <property type="nucleotide sequence ID" value="NZ_JACHIO010000015.1"/>
</dbReference>
<feature type="region of interest" description="Disordered" evidence="1">
    <location>
        <begin position="257"/>
        <end position="316"/>
    </location>
</feature>
<feature type="compositionally biased region" description="Low complexity" evidence="1">
    <location>
        <begin position="257"/>
        <end position="277"/>
    </location>
</feature>
<evidence type="ECO:0000313" key="4">
    <source>
        <dbReference type="Proteomes" id="UP000584867"/>
    </source>
</evidence>
<feature type="compositionally biased region" description="Low complexity" evidence="1">
    <location>
        <begin position="286"/>
        <end position="316"/>
    </location>
</feature>
<name>A0A7W7ZSH5_9BACT</name>
<evidence type="ECO:0000256" key="1">
    <source>
        <dbReference type="SAM" id="MobiDB-lite"/>
    </source>
</evidence>
<dbReference type="Proteomes" id="UP000584867">
    <property type="component" value="Unassembled WGS sequence"/>
</dbReference>
<evidence type="ECO:0000313" key="3">
    <source>
        <dbReference type="EMBL" id="MBB5065245.1"/>
    </source>
</evidence>
<sequence length="316" mass="31773">MKPTLQLDRRRQDEAGFMLLAVVVMAALILIALSVAAPVVARDLRRDKELESERRAEQYVRAIRLYQRSCKCTSYPPSMDALEKSTTVRFLRQRYIDPLTGKSDWRLIHQPKTTIKIPFGQELAGLAAGGLGSAAGLASGIGGTPGGSVPALGAGFAPSPGAGTASGTGGGSSGAGGSTGTSGSNSSSSSTSSSSGGGIFGDSNGGVIYGVGPSRSGNSILNPNQQTTYETWEFWYDPRIEKLYAMANLMGGGGIGSQSASSFGQSATSGQPNSGAGSTTGGTSPGGTSSFGSSPTGGSSSFGSPGSSSPGSSFPQ</sequence>
<keyword evidence="2" id="KW-1133">Transmembrane helix</keyword>
<protein>
    <submittedName>
        <fullName evidence="3">Type II secretory pathway pseudopilin PulG</fullName>
    </submittedName>
</protein>
<gene>
    <name evidence="3" type="ORF">HDF15_003608</name>
</gene>
<keyword evidence="2" id="KW-0472">Membrane</keyword>
<evidence type="ECO:0000256" key="2">
    <source>
        <dbReference type="SAM" id="Phobius"/>
    </source>
</evidence>
<comment type="caution">
    <text evidence="3">The sequence shown here is derived from an EMBL/GenBank/DDBJ whole genome shotgun (WGS) entry which is preliminary data.</text>
</comment>
<dbReference type="EMBL" id="JACHIO010000015">
    <property type="protein sequence ID" value="MBB5065245.1"/>
    <property type="molecule type" value="Genomic_DNA"/>
</dbReference>
<feature type="compositionally biased region" description="Gly residues" evidence="1">
    <location>
        <begin position="164"/>
        <end position="180"/>
    </location>
</feature>
<feature type="region of interest" description="Disordered" evidence="1">
    <location>
        <begin position="160"/>
        <end position="199"/>
    </location>
</feature>